<dbReference type="EMBL" id="CP032419">
    <property type="protein sequence ID" value="AYC32803.1"/>
    <property type="molecule type" value="Genomic_DNA"/>
</dbReference>
<keyword evidence="4" id="KW-1185">Reference proteome</keyword>
<protein>
    <submittedName>
        <fullName evidence="3">CHAP domain-containing protein</fullName>
    </submittedName>
</protein>
<dbReference type="Pfam" id="PF05257">
    <property type="entry name" value="CHAP"/>
    <property type="match status" value="1"/>
</dbReference>
<dbReference type="InterPro" id="IPR038765">
    <property type="entry name" value="Papain-like_cys_pep_sf"/>
</dbReference>
<accession>A0A385Z4C0</accession>
<dbReference type="KEGG" id="pcav:D3880_10620"/>
<feature type="domain" description="Peptidase C51" evidence="2">
    <location>
        <begin position="133"/>
        <end position="221"/>
    </location>
</feature>
<dbReference type="Proteomes" id="UP000265560">
    <property type="component" value="Chromosome"/>
</dbReference>
<reference evidence="4" key="1">
    <citation type="submission" date="2018-09" db="EMBL/GenBank/DDBJ databases">
        <authorList>
            <person name="Zhu H."/>
        </authorList>
    </citation>
    <scope>NUCLEOTIDE SEQUENCE [LARGE SCALE GENOMIC DNA]</scope>
    <source>
        <strain evidence="4">K2W31S-8</strain>
    </source>
</reference>
<evidence type="ECO:0000313" key="4">
    <source>
        <dbReference type="Proteomes" id="UP000265560"/>
    </source>
</evidence>
<organism evidence="3 4">
    <name type="scientific">Pseudomonas cavernae</name>
    <dbReference type="NCBI Taxonomy" id="2320867"/>
    <lineage>
        <taxon>Bacteria</taxon>
        <taxon>Pseudomonadati</taxon>
        <taxon>Pseudomonadota</taxon>
        <taxon>Gammaproteobacteria</taxon>
        <taxon>Pseudomonadales</taxon>
        <taxon>Pseudomonadaceae</taxon>
        <taxon>Pseudomonas</taxon>
    </lineage>
</organism>
<dbReference type="SUPFAM" id="SSF54001">
    <property type="entry name" value="Cysteine proteinases"/>
    <property type="match status" value="1"/>
</dbReference>
<evidence type="ECO:0000256" key="1">
    <source>
        <dbReference type="SAM" id="MobiDB-lite"/>
    </source>
</evidence>
<dbReference type="OrthoDB" id="8776734at2"/>
<feature type="region of interest" description="Disordered" evidence="1">
    <location>
        <begin position="25"/>
        <end position="66"/>
    </location>
</feature>
<gene>
    <name evidence="3" type="ORF">D3880_10620</name>
</gene>
<evidence type="ECO:0000259" key="2">
    <source>
        <dbReference type="Pfam" id="PF05257"/>
    </source>
</evidence>
<dbReference type="InterPro" id="IPR007921">
    <property type="entry name" value="CHAP_dom"/>
</dbReference>
<sequence>MALAETHSPSFIEILGLVMKDLQEDTGPAPLPADLAGSDQPSLNNDPLPDDVEAGSDAGALGTRSPTAEESALGKLVLDGAPSACTPFEVASYIWAVGQGHFGEDRKAYASAWPSRWNPVIVEFFKATQTRPDGDTTAWCAAFVNYCLLQAAKGHTLPTGSAAPTKSARALSFKNWSQPTASPKPGDIVVFDNVTDGEGGKGHVAFYLADQGDRVLVLGGNQRDGTPARPAVCRKSYTKNGSILKVVGYRTDQQLHP</sequence>
<dbReference type="AlphaFoldDB" id="A0A385Z4C0"/>
<proteinExistence type="predicted"/>
<dbReference type="Gene3D" id="3.90.1720.10">
    <property type="entry name" value="endopeptidase domain like (from Nostoc punctiforme)"/>
    <property type="match status" value="1"/>
</dbReference>
<dbReference type="RefSeq" id="WP_119893423.1">
    <property type="nucleotide sequence ID" value="NZ_CP032419.1"/>
</dbReference>
<evidence type="ECO:0000313" key="3">
    <source>
        <dbReference type="EMBL" id="AYC32803.1"/>
    </source>
</evidence>
<name>A0A385Z4C0_9PSED</name>